<dbReference type="GO" id="GO:0000166">
    <property type="term" value="F:nucleotide binding"/>
    <property type="evidence" value="ECO:0007669"/>
    <property type="project" value="UniProtKB-KW"/>
</dbReference>
<keyword evidence="2" id="KW-0521">NADP</keyword>
<dbReference type="Proteomes" id="UP001165205">
    <property type="component" value="Unassembled WGS sequence"/>
</dbReference>
<evidence type="ECO:0000256" key="2">
    <source>
        <dbReference type="ARBA" id="ARBA00022857"/>
    </source>
</evidence>
<evidence type="ECO:0000259" key="4">
    <source>
        <dbReference type="Pfam" id="PF00107"/>
    </source>
</evidence>
<sequence length="256" mass="27217">MITDIVYRHSQSLRDQDPAKGAFQLYPLAEEVFTSVIPDSMSFEQAVVLPVAVSTATAGLYLPKYLGLPYLPSSDPKPTEKALLVWGGASSVGAVTIQFAVASGLKVISTASPANHEFVKALGASAVFDYRSPSVVEDVVKELEGSDLAGVFDAISEEPSFEPITEILKRVGRQVKVAAVQTRQKPSEGFDPIFGMSYPVPSHSSIWGKFVPEALASGQLQAKPDPVVVGHGLSEIEHGLKVQKAGVSAKKIVVTL</sequence>
<evidence type="ECO:0000313" key="6">
    <source>
        <dbReference type="Proteomes" id="UP001165205"/>
    </source>
</evidence>
<keyword evidence="3" id="KW-0560">Oxidoreductase</keyword>
<reference evidence="5" key="1">
    <citation type="submission" date="2023-04" db="EMBL/GenBank/DDBJ databases">
        <title>Aspergillus oryzae NBRC 4228.</title>
        <authorList>
            <person name="Ichikawa N."/>
            <person name="Sato H."/>
            <person name="Tonouchi N."/>
        </authorList>
    </citation>
    <scope>NUCLEOTIDE SEQUENCE</scope>
    <source>
        <strain evidence="5">NBRC 4228</strain>
    </source>
</reference>
<accession>A0AAN4YPC3</accession>
<dbReference type="InterPro" id="IPR036291">
    <property type="entry name" value="NAD(P)-bd_dom_sf"/>
</dbReference>
<dbReference type="Gene3D" id="3.40.50.720">
    <property type="entry name" value="NAD(P)-binding Rossmann-like Domain"/>
    <property type="match status" value="1"/>
</dbReference>
<proteinExistence type="predicted"/>
<dbReference type="GO" id="GO:0016651">
    <property type="term" value="F:oxidoreductase activity, acting on NAD(P)H"/>
    <property type="evidence" value="ECO:0007669"/>
    <property type="project" value="InterPro"/>
</dbReference>
<dbReference type="InterPro" id="IPR047122">
    <property type="entry name" value="Trans-enoyl_RdTase-like"/>
</dbReference>
<keyword evidence="1" id="KW-0547">Nucleotide-binding</keyword>
<evidence type="ECO:0000256" key="3">
    <source>
        <dbReference type="ARBA" id="ARBA00023002"/>
    </source>
</evidence>
<organism evidence="5 6">
    <name type="scientific">Aspergillus oryzae</name>
    <name type="common">Yellow koji mold</name>
    <dbReference type="NCBI Taxonomy" id="5062"/>
    <lineage>
        <taxon>Eukaryota</taxon>
        <taxon>Fungi</taxon>
        <taxon>Dikarya</taxon>
        <taxon>Ascomycota</taxon>
        <taxon>Pezizomycotina</taxon>
        <taxon>Eurotiomycetes</taxon>
        <taxon>Eurotiomycetidae</taxon>
        <taxon>Eurotiales</taxon>
        <taxon>Aspergillaceae</taxon>
        <taxon>Aspergillus</taxon>
        <taxon>Aspergillus subgen. Circumdati</taxon>
    </lineage>
</organism>
<evidence type="ECO:0000256" key="1">
    <source>
        <dbReference type="ARBA" id="ARBA00022741"/>
    </source>
</evidence>
<evidence type="ECO:0000313" key="5">
    <source>
        <dbReference type="EMBL" id="GMG33497.1"/>
    </source>
</evidence>
<dbReference type="Pfam" id="PF00107">
    <property type="entry name" value="ADH_zinc_N"/>
    <property type="match status" value="1"/>
</dbReference>
<gene>
    <name evidence="5" type="ORF">Aory04_000901600</name>
</gene>
<dbReference type="Gene3D" id="3.90.180.10">
    <property type="entry name" value="Medium-chain alcohol dehydrogenases, catalytic domain"/>
    <property type="match status" value="1"/>
</dbReference>
<feature type="domain" description="Alcohol dehydrogenase-like C-terminal" evidence="4">
    <location>
        <begin position="92"/>
        <end position="185"/>
    </location>
</feature>
<comment type="caution">
    <text evidence="5">The sequence shown here is derived from an EMBL/GenBank/DDBJ whole genome shotgun (WGS) entry which is preliminary data.</text>
</comment>
<dbReference type="SUPFAM" id="SSF51735">
    <property type="entry name" value="NAD(P)-binding Rossmann-fold domains"/>
    <property type="match status" value="1"/>
</dbReference>
<dbReference type="CDD" id="cd08249">
    <property type="entry name" value="enoyl_reductase_like"/>
    <property type="match status" value="1"/>
</dbReference>
<dbReference type="PANTHER" id="PTHR45348">
    <property type="entry name" value="HYPOTHETICAL OXIDOREDUCTASE (EUROFUNG)"/>
    <property type="match status" value="1"/>
</dbReference>
<dbReference type="EMBL" id="BSYA01000119">
    <property type="protein sequence ID" value="GMG33497.1"/>
    <property type="molecule type" value="Genomic_DNA"/>
</dbReference>
<dbReference type="AlphaFoldDB" id="A0AAN4YPC3"/>
<dbReference type="PANTHER" id="PTHR45348:SF2">
    <property type="entry name" value="ZINC-TYPE ALCOHOL DEHYDROGENASE-LIKE PROTEIN C2E1P3.01"/>
    <property type="match status" value="1"/>
</dbReference>
<protein>
    <submittedName>
        <fullName evidence="5">Unnamed protein product</fullName>
    </submittedName>
</protein>
<dbReference type="InterPro" id="IPR013149">
    <property type="entry name" value="ADH-like_C"/>
</dbReference>
<name>A0AAN4YPC3_ASPOZ</name>